<sequence length="97" mass="10741">MNDFGRAFTNMLYDRMEGGGFLQELQSSPEYIKAQQVYNDAYEALAGENGLASGSPEQTLLDALNRLRDLELHFIYRAGIQDGMSMTRPGFLVSGVA</sequence>
<proteinExistence type="predicted"/>
<accession>A0A2U1CCB9</accession>
<name>A0A2U1CCB9_9FIRM</name>
<dbReference type="AlphaFoldDB" id="A0A2U1CCB9"/>
<evidence type="ECO:0000313" key="2">
    <source>
        <dbReference type="Proteomes" id="UP000245778"/>
    </source>
</evidence>
<gene>
    <name evidence="1" type="ORF">C7373_104169</name>
</gene>
<evidence type="ECO:0000313" key="1">
    <source>
        <dbReference type="EMBL" id="PVY58573.1"/>
    </source>
</evidence>
<dbReference type="RefSeq" id="WP_116721991.1">
    <property type="nucleotide sequence ID" value="NZ_CP011524.1"/>
</dbReference>
<reference evidence="1 2" key="1">
    <citation type="submission" date="2018-04" db="EMBL/GenBank/DDBJ databases">
        <title>Genomic Encyclopedia of Type Strains, Phase IV (KMG-IV): sequencing the most valuable type-strain genomes for metagenomic binning, comparative biology and taxonomic classification.</title>
        <authorList>
            <person name="Goeker M."/>
        </authorList>
    </citation>
    <scope>NUCLEOTIDE SEQUENCE [LARGE SCALE GENOMIC DNA]</scope>
    <source>
        <strain evidence="1 2">DSM 26588</strain>
    </source>
</reference>
<dbReference type="EMBL" id="QEKK01000004">
    <property type="protein sequence ID" value="PVY58573.1"/>
    <property type="molecule type" value="Genomic_DNA"/>
</dbReference>
<dbReference type="GeneID" id="93228916"/>
<dbReference type="Proteomes" id="UP000245778">
    <property type="component" value="Unassembled WGS sequence"/>
</dbReference>
<organism evidence="1 2">
    <name type="scientific">Intestinimonas butyriciproducens</name>
    <dbReference type="NCBI Taxonomy" id="1297617"/>
    <lineage>
        <taxon>Bacteria</taxon>
        <taxon>Bacillati</taxon>
        <taxon>Bacillota</taxon>
        <taxon>Clostridia</taxon>
        <taxon>Eubacteriales</taxon>
        <taxon>Intestinimonas</taxon>
    </lineage>
</organism>
<comment type="caution">
    <text evidence="1">The sequence shown here is derived from an EMBL/GenBank/DDBJ whole genome shotgun (WGS) entry which is preliminary data.</text>
</comment>
<protein>
    <submittedName>
        <fullName evidence="1">Uncharacterized protein</fullName>
    </submittedName>
</protein>